<feature type="transmembrane region" description="Helical" evidence="2">
    <location>
        <begin position="86"/>
        <end position="103"/>
    </location>
</feature>
<feature type="transmembrane region" description="Helical" evidence="2">
    <location>
        <begin position="109"/>
        <end position="130"/>
    </location>
</feature>
<evidence type="ECO:0000313" key="3">
    <source>
        <dbReference type="EMBL" id="RXZ48176.1"/>
    </source>
</evidence>
<name>A0A4Q2JN09_9MICO</name>
<proteinExistence type="predicted"/>
<dbReference type="Proteomes" id="UP000292881">
    <property type="component" value="Unassembled WGS sequence"/>
</dbReference>
<sequence>MTRMPRNGVFAGRRARAGASFLAVAVVMAATSVSVDLAVPGFASSVQRAVVGTMSDVIEVVAVWGALPLGLLLLITAGEPRAWRRWAAVVAAVAAPIAVQFTGVGDSPFLILLALAAAVGGYAIIALGLSERRGDPSRTDRVGIAVAVLGAAELAVIALGTLHLLVWNPMAAVPELSLAQIYGILVERYGVIDGGPFVWALGATLATVAGSIVAIQGSRRGIVTTHDVVTVGLLLIHATTFFLWWAGFAIGLNLADAFAAGGGDVSSGGSLLALVGASCLAAAILLQLRHAPVRDEDTASAGDDDESDESGDRADPHPTADSGADPGGPEGAPAAVTP</sequence>
<keyword evidence="4" id="KW-1185">Reference proteome</keyword>
<dbReference type="OrthoDB" id="5006818at2"/>
<feature type="transmembrane region" description="Helical" evidence="2">
    <location>
        <begin position="58"/>
        <end position="77"/>
    </location>
</feature>
<feature type="region of interest" description="Disordered" evidence="1">
    <location>
        <begin position="295"/>
        <end position="338"/>
    </location>
</feature>
<dbReference type="EMBL" id="SDPL01000118">
    <property type="protein sequence ID" value="RXZ48176.1"/>
    <property type="molecule type" value="Genomic_DNA"/>
</dbReference>
<evidence type="ECO:0000256" key="2">
    <source>
        <dbReference type="SAM" id="Phobius"/>
    </source>
</evidence>
<feature type="transmembrane region" description="Helical" evidence="2">
    <location>
        <begin position="270"/>
        <end position="288"/>
    </location>
</feature>
<keyword evidence="2" id="KW-0812">Transmembrane</keyword>
<organism evidence="3 4">
    <name type="scientific">Agromyces binzhouensis</name>
    <dbReference type="NCBI Taxonomy" id="1817495"/>
    <lineage>
        <taxon>Bacteria</taxon>
        <taxon>Bacillati</taxon>
        <taxon>Actinomycetota</taxon>
        <taxon>Actinomycetes</taxon>
        <taxon>Micrococcales</taxon>
        <taxon>Microbacteriaceae</taxon>
        <taxon>Agromyces</taxon>
    </lineage>
</organism>
<evidence type="ECO:0000313" key="4">
    <source>
        <dbReference type="Proteomes" id="UP000292881"/>
    </source>
</evidence>
<feature type="transmembrane region" description="Helical" evidence="2">
    <location>
        <begin position="197"/>
        <end position="216"/>
    </location>
</feature>
<evidence type="ECO:0000256" key="1">
    <source>
        <dbReference type="SAM" id="MobiDB-lite"/>
    </source>
</evidence>
<protein>
    <submittedName>
        <fullName evidence="3">Uncharacterized protein</fullName>
    </submittedName>
</protein>
<dbReference type="RefSeq" id="WP_129234384.1">
    <property type="nucleotide sequence ID" value="NZ_SDPL01000118.1"/>
</dbReference>
<feature type="transmembrane region" description="Helical" evidence="2">
    <location>
        <begin position="228"/>
        <end position="250"/>
    </location>
</feature>
<accession>A0A4Q2JN09</accession>
<keyword evidence="2" id="KW-0472">Membrane</keyword>
<comment type="caution">
    <text evidence="3">The sequence shown here is derived from an EMBL/GenBank/DDBJ whole genome shotgun (WGS) entry which is preliminary data.</text>
</comment>
<feature type="transmembrane region" description="Helical" evidence="2">
    <location>
        <begin position="142"/>
        <end position="166"/>
    </location>
</feature>
<reference evidence="3 4" key="1">
    <citation type="submission" date="2019-01" db="EMBL/GenBank/DDBJ databases">
        <authorList>
            <person name="Li J."/>
        </authorList>
    </citation>
    <scope>NUCLEOTIDE SEQUENCE [LARGE SCALE GENOMIC DNA]</scope>
    <source>
        <strain evidence="3 4">CGMCC 4.7180</strain>
    </source>
</reference>
<dbReference type="AlphaFoldDB" id="A0A4Q2JN09"/>
<gene>
    <name evidence="3" type="ORF">ESO86_07780</name>
</gene>
<keyword evidence="2" id="KW-1133">Transmembrane helix</keyword>